<evidence type="ECO:0000256" key="1">
    <source>
        <dbReference type="ARBA" id="ARBA00022516"/>
    </source>
</evidence>
<evidence type="ECO:0000256" key="2">
    <source>
        <dbReference type="ARBA" id="ARBA00022679"/>
    </source>
</evidence>
<keyword evidence="3" id="KW-0479">Metal-binding</keyword>
<comment type="caution">
    <text evidence="9">The sequence shown here is derived from an EMBL/GenBank/DDBJ whole genome shotgun (WGS) entry which is preliminary data.</text>
</comment>
<evidence type="ECO:0000256" key="6">
    <source>
        <dbReference type="ARBA" id="ARBA00023098"/>
    </source>
</evidence>
<protein>
    <recommendedName>
        <fullName evidence="8">4'-phosphopantetheinyl transferase domain-containing protein</fullName>
    </recommendedName>
</protein>
<evidence type="ECO:0000313" key="10">
    <source>
        <dbReference type="Proteomes" id="UP001447188"/>
    </source>
</evidence>
<dbReference type="InterPro" id="IPR008278">
    <property type="entry name" value="4-PPantetheinyl_Trfase_dom"/>
</dbReference>
<keyword evidence="5" id="KW-0460">Magnesium</keyword>
<gene>
    <name evidence="9" type="ORF">Q9L58_003410</name>
</gene>
<sequence length="135" mass="14858">MAPGIGIDLLHLPRLTTLLSRHNNHYLHRFARRILTHDELAAFQRKLTTSPPASGALIRWLGVRWAAKEAAFKACGGALGWKQVEVGYHLSGQPYLAVLRGRERELGGLSISHDGEYVIAMAMLPAVAVDLRLDA</sequence>
<evidence type="ECO:0000256" key="5">
    <source>
        <dbReference type="ARBA" id="ARBA00022842"/>
    </source>
</evidence>
<evidence type="ECO:0000256" key="4">
    <source>
        <dbReference type="ARBA" id="ARBA00022832"/>
    </source>
</evidence>
<keyword evidence="1" id="KW-0444">Lipid biosynthesis</keyword>
<organism evidence="9 10">
    <name type="scientific">Discina gigas</name>
    <dbReference type="NCBI Taxonomy" id="1032678"/>
    <lineage>
        <taxon>Eukaryota</taxon>
        <taxon>Fungi</taxon>
        <taxon>Dikarya</taxon>
        <taxon>Ascomycota</taxon>
        <taxon>Pezizomycotina</taxon>
        <taxon>Pezizomycetes</taxon>
        <taxon>Pezizales</taxon>
        <taxon>Discinaceae</taxon>
        <taxon>Discina</taxon>
    </lineage>
</organism>
<evidence type="ECO:0000313" key="9">
    <source>
        <dbReference type="EMBL" id="KAL0637521.1"/>
    </source>
</evidence>
<keyword evidence="7" id="KW-0275">Fatty acid biosynthesis</keyword>
<dbReference type="Proteomes" id="UP001447188">
    <property type="component" value="Unassembled WGS sequence"/>
</dbReference>
<feature type="domain" description="4'-phosphopantetheinyl transferase" evidence="8">
    <location>
        <begin position="4"/>
        <end position="121"/>
    </location>
</feature>
<dbReference type="InterPro" id="IPR004568">
    <property type="entry name" value="Ppantetheine-prot_Trfase_dom"/>
</dbReference>
<evidence type="ECO:0000256" key="3">
    <source>
        <dbReference type="ARBA" id="ARBA00022723"/>
    </source>
</evidence>
<accession>A0ABR3GNM3</accession>
<dbReference type="SUPFAM" id="SSF56214">
    <property type="entry name" value="4'-phosphopantetheinyl transferase"/>
    <property type="match status" value="1"/>
</dbReference>
<dbReference type="InterPro" id="IPR002582">
    <property type="entry name" value="ACPS"/>
</dbReference>
<keyword evidence="6" id="KW-0443">Lipid metabolism</keyword>
<reference evidence="9 10" key="1">
    <citation type="submission" date="2024-02" db="EMBL/GenBank/DDBJ databases">
        <title>Discinaceae phylogenomics.</title>
        <authorList>
            <person name="Dirks A.C."/>
            <person name="James T.Y."/>
        </authorList>
    </citation>
    <scope>NUCLEOTIDE SEQUENCE [LARGE SCALE GENOMIC DNA]</scope>
    <source>
        <strain evidence="9 10">ACD0624</strain>
    </source>
</reference>
<evidence type="ECO:0000259" key="8">
    <source>
        <dbReference type="Pfam" id="PF01648"/>
    </source>
</evidence>
<dbReference type="HAMAP" id="MF_00101">
    <property type="entry name" value="AcpS"/>
    <property type="match status" value="1"/>
</dbReference>
<evidence type="ECO:0000256" key="7">
    <source>
        <dbReference type="ARBA" id="ARBA00023160"/>
    </source>
</evidence>
<keyword evidence="10" id="KW-1185">Reference proteome</keyword>
<dbReference type="Pfam" id="PF01648">
    <property type="entry name" value="ACPS"/>
    <property type="match status" value="1"/>
</dbReference>
<dbReference type="NCBIfam" id="TIGR00556">
    <property type="entry name" value="pantethn_trn"/>
    <property type="match status" value="1"/>
</dbReference>
<dbReference type="Gene3D" id="3.90.470.20">
    <property type="entry name" value="4'-phosphopantetheinyl transferase domain"/>
    <property type="match status" value="1"/>
</dbReference>
<keyword evidence="4" id="KW-0276">Fatty acid metabolism</keyword>
<dbReference type="InterPro" id="IPR037143">
    <property type="entry name" value="4-PPantetheinyl_Trfase_dom_sf"/>
</dbReference>
<dbReference type="EMBL" id="JBBBZM010000033">
    <property type="protein sequence ID" value="KAL0637521.1"/>
    <property type="molecule type" value="Genomic_DNA"/>
</dbReference>
<proteinExistence type="inferred from homology"/>
<keyword evidence="2" id="KW-0808">Transferase</keyword>
<name>A0ABR3GNM3_9PEZI</name>